<dbReference type="InterPro" id="IPR004919">
    <property type="entry name" value="GmrSD_N"/>
</dbReference>
<gene>
    <name evidence="2" type="ORF">D7004_10820</name>
</gene>
<dbReference type="PANTHER" id="PTHR39639">
    <property type="entry name" value="CHROMOSOME 16, WHOLE GENOME SHOTGUN SEQUENCE"/>
    <property type="match status" value="1"/>
</dbReference>
<organism evidence="2 3">
    <name type="scientific">Pedobacter jejuensis</name>
    <dbReference type="NCBI Taxonomy" id="1268550"/>
    <lineage>
        <taxon>Bacteria</taxon>
        <taxon>Pseudomonadati</taxon>
        <taxon>Bacteroidota</taxon>
        <taxon>Sphingobacteriia</taxon>
        <taxon>Sphingobacteriales</taxon>
        <taxon>Sphingobacteriaceae</taxon>
        <taxon>Pedobacter</taxon>
    </lineage>
</organism>
<accession>A0A3N0BVE7</accession>
<dbReference type="Pfam" id="PF03235">
    <property type="entry name" value="GmrSD_N"/>
    <property type="match status" value="1"/>
</dbReference>
<dbReference type="Proteomes" id="UP000274046">
    <property type="component" value="Unassembled WGS sequence"/>
</dbReference>
<feature type="domain" description="GmrSD restriction endonucleases N-terminal" evidence="1">
    <location>
        <begin position="38"/>
        <end position="192"/>
    </location>
</feature>
<dbReference type="PANTHER" id="PTHR39639:SF1">
    <property type="entry name" value="DUF262 DOMAIN-CONTAINING PROTEIN"/>
    <property type="match status" value="1"/>
</dbReference>
<dbReference type="RefSeq" id="WP_123205879.1">
    <property type="nucleotide sequence ID" value="NZ_RBEE01000022.1"/>
</dbReference>
<sequence length="374" mass="43742">MIEEISTIENLTEEINDDYVNDDLYNINSWGADYSFRELIAMYDDGDLEKPELQRKYVWGKPEASRFIDSVLLGLPIPSIFLAKTGENKMLIIDGYQRLMTVYDFMRGIWSGDDKPFKLSNIPEKINSRWRNKSFDELSDTEQRKIKTTTIHAIIFEQKSPVDDDTSLFQIFERINTGGRSLMPQEIRNCVYQGKINSLLFELNKNIDWRHLFGNELEDPRMRDLEFILRFLALNTNFIRSYPKSNISLKKYLNEFMGNKINNTEEFIQSFRNDFNTTISVVKNLFGENAFYNIQSTDLNTVRKRFYPTIFDAVMIATSIALKDGLDISVGNETRRLELLKDPNFRKFISEGTMQTDHINGRVNLALSYLYDIK</sequence>
<proteinExistence type="predicted"/>
<dbReference type="AlphaFoldDB" id="A0A3N0BVE7"/>
<comment type="caution">
    <text evidence="2">The sequence shown here is derived from an EMBL/GenBank/DDBJ whole genome shotgun (WGS) entry which is preliminary data.</text>
</comment>
<dbReference type="OrthoDB" id="9764212at2"/>
<evidence type="ECO:0000259" key="1">
    <source>
        <dbReference type="Pfam" id="PF03235"/>
    </source>
</evidence>
<protein>
    <submittedName>
        <fullName evidence="2">DUF262 domain-containing protein</fullName>
    </submittedName>
</protein>
<evidence type="ECO:0000313" key="2">
    <source>
        <dbReference type="EMBL" id="RNL52778.1"/>
    </source>
</evidence>
<evidence type="ECO:0000313" key="3">
    <source>
        <dbReference type="Proteomes" id="UP000274046"/>
    </source>
</evidence>
<dbReference type="EMBL" id="RBEE01000022">
    <property type="protein sequence ID" value="RNL52778.1"/>
    <property type="molecule type" value="Genomic_DNA"/>
</dbReference>
<name>A0A3N0BVE7_9SPHI</name>
<reference evidence="2 3" key="1">
    <citation type="submission" date="2018-10" db="EMBL/GenBank/DDBJ databases">
        <title>Genome sequencing of Pedobacter jejuensis TNB23.</title>
        <authorList>
            <person name="Cho Y.-J."/>
            <person name="Cho A."/>
            <person name="Kim O.-S."/>
        </authorList>
    </citation>
    <scope>NUCLEOTIDE SEQUENCE [LARGE SCALE GENOMIC DNA]</scope>
    <source>
        <strain evidence="2 3">TNB23</strain>
    </source>
</reference>
<keyword evidence="3" id="KW-1185">Reference proteome</keyword>